<keyword evidence="7" id="KW-0966">Cell projection</keyword>
<reference evidence="7 8" key="1">
    <citation type="journal article" date="2021" name="Microorganisms">
        <title>Bacterial Dimethylsulfoniopropionate Biosynthesis in the East China Sea.</title>
        <authorList>
            <person name="Liu J."/>
            <person name="Zhang Y."/>
            <person name="Liu J."/>
            <person name="Zhong H."/>
            <person name="Williams B.T."/>
            <person name="Zheng Y."/>
            <person name="Curson A.R.J."/>
            <person name="Sun C."/>
            <person name="Sun H."/>
            <person name="Song D."/>
            <person name="Wagner Mackenzie B."/>
            <person name="Bermejo Martinez A."/>
            <person name="Todd J.D."/>
            <person name="Zhang X.H."/>
        </authorList>
    </citation>
    <scope>NUCLEOTIDE SEQUENCE [LARGE SCALE GENOMIC DNA]</scope>
    <source>
        <strain evidence="7 8">ESS08</strain>
    </source>
</reference>
<dbReference type="GO" id="GO:0005576">
    <property type="term" value="C:extracellular region"/>
    <property type="evidence" value="ECO:0007669"/>
    <property type="project" value="UniProtKB-SubCell"/>
</dbReference>
<dbReference type="GO" id="GO:0009288">
    <property type="term" value="C:bacterial-type flagellum"/>
    <property type="evidence" value="ECO:0007669"/>
    <property type="project" value="UniProtKB-SubCell"/>
</dbReference>
<evidence type="ECO:0000313" key="8">
    <source>
        <dbReference type="Proteomes" id="UP000761411"/>
    </source>
</evidence>
<dbReference type="Proteomes" id="UP000761411">
    <property type="component" value="Unassembled WGS sequence"/>
</dbReference>
<name>A0A944CNA0_9BACI</name>
<dbReference type="AlphaFoldDB" id="A0A944CNA0"/>
<comment type="function">
    <text evidence="4">Flagellin is the subunit protein which polymerizes to form the filaments of bacterial flagella.</text>
</comment>
<evidence type="ECO:0000259" key="5">
    <source>
        <dbReference type="Pfam" id="PF00669"/>
    </source>
</evidence>
<gene>
    <name evidence="7" type="ORF">DYI25_15245</name>
</gene>
<protein>
    <recommendedName>
        <fullName evidence="2 4">Flagellin</fullName>
    </recommendedName>
</protein>
<keyword evidence="3 4" id="KW-0975">Bacterial flagellum</keyword>
<comment type="caution">
    <text evidence="7">The sequence shown here is derived from an EMBL/GenBank/DDBJ whole genome shotgun (WGS) entry which is preliminary data.</text>
</comment>
<dbReference type="InterPro" id="IPR001029">
    <property type="entry name" value="Flagellin_N"/>
</dbReference>
<dbReference type="Gene3D" id="3.30.70.2120">
    <property type="match status" value="1"/>
</dbReference>
<proteinExistence type="inferred from homology"/>
<dbReference type="Gene3D" id="6.10.10.10">
    <property type="entry name" value="Flagellar export chaperone, C-terminal domain"/>
    <property type="match status" value="1"/>
</dbReference>
<evidence type="ECO:0000256" key="3">
    <source>
        <dbReference type="ARBA" id="ARBA00023143"/>
    </source>
</evidence>
<sequence length="369" mass="38574">MRINHNIAALNTHRMLNSATGAQAKSMEKLASGLRINRAGDDAAGLAISEKMRGQVRGLEQASRNSQDAISLIQTAEGALNETHSILQRMRELSVQSANGTNTDEDRDALNKEVVELKSEIDRISSQTEFNTQKLIDGTFGTQVDQDTTSSTILAVAGVTGANTNGGVDAGTWTITAGDGVAVPTGAFSISDGTTTLVSQVWTDGDAGTLTFGNGEITVSLNNAALGADLDATAIVISGSGNTFQIGANENQTLALSIGDMSTKGLSVDGVDISTSTGAQSAITSIDTAIKSVSDERAKLGANQNRLEHTINNLSTSSENLTAAESRIRDVDMAKEMMEQTKNSILSQAAQAMLAQSNQMPQGVLQLLR</sequence>
<feature type="domain" description="Flagellin C-terminal" evidence="6">
    <location>
        <begin position="284"/>
        <end position="368"/>
    </location>
</feature>
<dbReference type="PRINTS" id="PR00207">
    <property type="entry name" value="FLAGELLIN"/>
</dbReference>
<dbReference type="Pfam" id="PF00669">
    <property type="entry name" value="Flagellin_N"/>
    <property type="match status" value="1"/>
</dbReference>
<dbReference type="RefSeq" id="WP_213370404.1">
    <property type="nucleotide sequence ID" value="NZ_QTKX01000002.1"/>
</dbReference>
<dbReference type="Gene3D" id="1.20.1330.10">
    <property type="entry name" value="f41 fragment of flagellin, N-terminal domain"/>
    <property type="match status" value="1"/>
</dbReference>
<dbReference type="InterPro" id="IPR046358">
    <property type="entry name" value="Flagellin_C"/>
</dbReference>
<dbReference type="Pfam" id="PF00700">
    <property type="entry name" value="Flagellin_C"/>
    <property type="match status" value="1"/>
</dbReference>
<dbReference type="PANTHER" id="PTHR42792:SF2">
    <property type="entry name" value="FLAGELLIN"/>
    <property type="match status" value="1"/>
</dbReference>
<dbReference type="EMBL" id="QTKX01000002">
    <property type="protein sequence ID" value="MBS8265781.1"/>
    <property type="molecule type" value="Genomic_DNA"/>
</dbReference>
<feature type="domain" description="Flagellin N-terminal" evidence="5">
    <location>
        <begin position="3"/>
        <end position="139"/>
    </location>
</feature>
<keyword evidence="4" id="KW-0964">Secreted</keyword>
<keyword evidence="7" id="KW-0282">Flagellum</keyword>
<dbReference type="GO" id="GO:0005198">
    <property type="term" value="F:structural molecule activity"/>
    <property type="evidence" value="ECO:0007669"/>
    <property type="project" value="UniProtKB-UniRule"/>
</dbReference>
<evidence type="ECO:0000256" key="2">
    <source>
        <dbReference type="ARBA" id="ARBA00020110"/>
    </source>
</evidence>
<evidence type="ECO:0000256" key="1">
    <source>
        <dbReference type="ARBA" id="ARBA00005709"/>
    </source>
</evidence>
<comment type="similarity">
    <text evidence="1 4">Belongs to the bacterial flagellin family.</text>
</comment>
<dbReference type="InterPro" id="IPR042187">
    <property type="entry name" value="Flagellin_C_sub2"/>
</dbReference>
<dbReference type="PANTHER" id="PTHR42792">
    <property type="entry name" value="FLAGELLIN"/>
    <property type="match status" value="1"/>
</dbReference>
<keyword evidence="7" id="KW-0969">Cilium</keyword>
<comment type="subcellular location">
    <subcellularLocation>
        <location evidence="4">Secreted</location>
    </subcellularLocation>
    <subcellularLocation>
        <location evidence="4">Bacterial flagellum</location>
    </subcellularLocation>
</comment>
<evidence type="ECO:0000256" key="4">
    <source>
        <dbReference type="RuleBase" id="RU362073"/>
    </source>
</evidence>
<keyword evidence="8" id="KW-1185">Reference proteome</keyword>
<dbReference type="InterPro" id="IPR001492">
    <property type="entry name" value="Flagellin"/>
</dbReference>
<organism evidence="7 8">
    <name type="scientific">Mesobacillus boroniphilus</name>
    <dbReference type="NCBI Taxonomy" id="308892"/>
    <lineage>
        <taxon>Bacteria</taxon>
        <taxon>Bacillati</taxon>
        <taxon>Bacillota</taxon>
        <taxon>Bacilli</taxon>
        <taxon>Bacillales</taxon>
        <taxon>Bacillaceae</taxon>
        <taxon>Mesobacillus</taxon>
    </lineage>
</organism>
<accession>A0A944CNA0</accession>
<dbReference type="SUPFAM" id="SSF64518">
    <property type="entry name" value="Phase 1 flagellin"/>
    <property type="match status" value="1"/>
</dbReference>
<evidence type="ECO:0000259" key="6">
    <source>
        <dbReference type="Pfam" id="PF00700"/>
    </source>
</evidence>
<evidence type="ECO:0000313" key="7">
    <source>
        <dbReference type="EMBL" id="MBS8265781.1"/>
    </source>
</evidence>